<reference evidence="2 3" key="1">
    <citation type="submission" date="2024-09" db="EMBL/GenBank/DDBJ databases">
        <authorList>
            <person name="Zhang Z.-H."/>
        </authorList>
    </citation>
    <scope>NUCLEOTIDE SEQUENCE [LARGE SCALE GENOMIC DNA]</scope>
    <source>
        <strain evidence="2 3">HHTR114</strain>
    </source>
</reference>
<proteinExistence type="predicted"/>
<evidence type="ECO:0008006" key="4">
    <source>
        <dbReference type="Google" id="ProtNLM"/>
    </source>
</evidence>
<name>A0ABW1L1A9_9PROT</name>
<evidence type="ECO:0000256" key="1">
    <source>
        <dbReference type="SAM" id="Phobius"/>
    </source>
</evidence>
<sequence>MLDVTIARALHVLAVVHWIGGVFMVTAVILPAVARLEEPLRRMKLFEKVEARFGAQAKVSVTLAGITGFYITHRLGAWDRFLDSGYWWMHAMVLVWAVFTFVLFVAEPLFLHAWFLREAKTSPDGAIALVQRFHWVLLSVSLVTIGAAVLGAQGMLF</sequence>
<protein>
    <recommendedName>
        <fullName evidence="4">Copper resistance protein D domain-containing protein</fullName>
    </recommendedName>
</protein>
<gene>
    <name evidence="2" type="ORF">ACFMB1_18870</name>
</gene>
<keyword evidence="3" id="KW-1185">Reference proteome</keyword>
<dbReference type="Proteomes" id="UP001596116">
    <property type="component" value="Unassembled WGS sequence"/>
</dbReference>
<comment type="caution">
    <text evidence="2">The sequence shown here is derived from an EMBL/GenBank/DDBJ whole genome shotgun (WGS) entry which is preliminary data.</text>
</comment>
<feature type="transmembrane region" description="Helical" evidence="1">
    <location>
        <begin position="55"/>
        <end position="73"/>
    </location>
</feature>
<organism evidence="2 3">
    <name type="scientific">Hyphococcus aureus</name>
    <dbReference type="NCBI Taxonomy" id="2666033"/>
    <lineage>
        <taxon>Bacteria</taxon>
        <taxon>Pseudomonadati</taxon>
        <taxon>Pseudomonadota</taxon>
        <taxon>Alphaproteobacteria</taxon>
        <taxon>Parvularculales</taxon>
        <taxon>Parvularculaceae</taxon>
        <taxon>Hyphococcus</taxon>
    </lineage>
</organism>
<feature type="transmembrane region" description="Helical" evidence="1">
    <location>
        <begin position="135"/>
        <end position="156"/>
    </location>
</feature>
<feature type="transmembrane region" description="Helical" evidence="1">
    <location>
        <begin position="93"/>
        <end position="115"/>
    </location>
</feature>
<dbReference type="RefSeq" id="WP_379880987.1">
    <property type="nucleotide sequence ID" value="NZ_JBHPON010000003.1"/>
</dbReference>
<accession>A0ABW1L1A9</accession>
<feature type="transmembrane region" description="Helical" evidence="1">
    <location>
        <begin position="12"/>
        <end position="34"/>
    </location>
</feature>
<dbReference type="EMBL" id="JBHPON010000003">
    <property type="protein sequence ID" value="MFC6037624.1"/>
    <property type="molecule type" value="Genomic_DNA"/>
</dbReference>
<evidence type="ECO:0000313" key="2">
    <source>
        <dbReference type="EMBL" id="MFC6037624.1"/>
    </source>
</evidence>
<keyword evidence="1" id="KW-0472">Membrane</keyword>
<keyword evidence="1" id="KW-1133">Transmembrane helix</keyword>
<keyword evidence="1" id="KW-0812">Transmembrane</keyword>
<evidence type="ECO:0000313" key="3">
    <source>
        <dbReference type="Proteomes" id="UP001596116"/>
    </source>
</evidence>